<evidence type="ECO:0000313" key="1">
    <source>
        <dbReference type="EMBL" id="KAK0620150.1"/>
    </source>
</evidence>
<sequence length="165" mass="18854">MYASFHWGPEGFKKARFEAYAKLLRLRNGGQVEEATNSFDFLRNEPEDYQDSRDDAELTRANLDTASSSFRDKRLKIAFLDRLSELVANIKGSHHVCAAMMIERPDHVDILVARNNGIKPEDPTLTLLEALSSNMTEIARRGFQGPFSDPAQKIWILLLKLYKPR</sequence>
<name>A0AA40C0B4_9PEZI</name>
<reference evidence="1" key="1">
    <citation type="submission" date="2023-06" db="EMBL/GenBank/DDBJ databases">
        <title>Genome-scale phylogeny and comparative genomics of the fungal order Sordariales.</title>
        <authorList>
            <consortium name="Lawrence Berkeley National Laboratory"/>
            <person name="Hensen N."/>
            <person name="Bonometti L."/>
            <person name="Westerberg I."/>
            <person name="Brannstrom I.O."/>
            <person name="Guillou S."/>
            <person name="Cros-Aarteil S."/>
            <person name="Calhoun S."/>
            <person name="Haridas S."/>
            <person name="Kuo A."/>
            <person name="Mondo S."/>
            <person name="Pangilinan J."/>
            <person name="Riley R."/>
            <person name="Labutti K."/>
            <person name="Andreopoulos B."/>
            <person name="Lipzen A."/>
            <person name="Chen C."/>
            <person name="Yanf M."/>
            <person name="Daum C."/>
            <person name="Ng V."/>
            <person name="Clum A."/>
            <person name="Steindorff A."/>
            <person name="Ohm R."/>
            <person name="Martin F."/>
            <person name="Silar P."/>
            <person name="Natvig D."/>
            <person name="Lalanne C."/>
            <person name="Gautier V."/>
            <person name="Ament-Velasquez S.L."/>
            <person name="Kruys A."/>
            <person name="Hutchinson M.I."/>
            <person name="Powell A.J."/>
            <person name="Barry K."/>
            <person name="Miller A.N."/>
            <person name="Grigoriev I.V."/>
            <person name="Debuchy R."/>
            <person name="Gladieux P."/>
            <person name="Thoren M.H."/>
            <person name="Johannesson H."/>
        </authorList>
    </citation>
    <scope>NUCLEOTIDE SEQUENCE</scope>
    <source>
        <strain evidence="1">CBS 606.72</strain>
    </source>
</reference>
<dbReference type="EMBL" id="JAULSU010000004">
    <property type="protein sequence ID" value="KAK0620150.1"/>
    <property type="molecule type" value="Genomic_DNA"/>
</dbReference>
<accession>A0AA40C0B4</accession>
<comment type="caution">
    <text evidence="1">The sequence shown here is derived from an EMBL/GenBank/DDBJ whole genome shotgun (WGS) entry which is preliminary data.</text>
</comment>
<protein>
    <submittedName>
        <fullName evidence="1">Uncharacterized protein</fullName>
    </submittedName>
</protein>
<evidence type="ECO:0000313" key="2">
    <source>
        <dbReference type="Proteomes" id="UP001175000"/>
    </source>
</evidence>
<dbReference type="Proteomes" id="UP001175000">
    <property type="component" value="Unassembled WGS sequence"/>
</dbReference>
<keyword evidence="2" id="KW-1185">Reference proteome</keyword>
<proteinExistence type="predicted"/>
<dbReference type="AlphaFoldDB" id="A0AA40C0B4"/>
<gene>
    <name evidence="1" type="ORF">B0T14DRAFT_224675</name>
</gene>
<organism evidence="1 2">
    <name type="scientific">Immersiella caudata</name>
    <dbReference type="NCBI Taxonomy" id="314043"/>
    <lineage>
        <taxon>Eukaryota</taxon>
        <taxon>Fungi</taxon>
        <taxon>Dikarya</taxon>
        <taxon>Ascomycota</taxon>
        <taxon>Pezizomycotina</taxon>
        <taxon>Sordariomycetes</taxon>
        <taxon>Sordariomycetidae</taxon>
        <taxon>Sordariales</taxon>
        <taxon>Lasiosphaeriaceae</taxon>
        <taxon>Immersiella</taxon>
    </lineage>
</organism>